<evidence type="ECO:0000259" key="1">
    <source>
        <dbReference type="PROSITE" id="PS51186"/>
    </source>
</evidence>
<dbReference type="InterPro" id="IPR016181">
    <property type="entry name" value="Acyl_CoA_acyltransferase"/>
</dbReference>
<reference evidence="3" key="1">
    <citation type="journal article" date="2019" name="Int. J. Syst. Evol. Microbiol.">
        <title>The Global Catalogue of Microorganisms (GCM) 10K type strain sequencing project: providing services to taxonomists for standard genome sequencing and annotation.</title>
        <authorList>
            <consortium name="The Broad Institute Genomics Platform"/>
            <consortium name="The Broad Institute Genome Sequencing Center for Infectious Disease"/>
            <person name="Wu L."/>
            <person name="Ma J."/>
        </authorList>
    </citation>
    <scope>NUCLEOTIDE SEQUENCE [LARGE SCALE GENOMIC DNA]</scope>
    <source>
        <strain evidence="3">CCUG 56698</strain>
    </source>
</reference>
<protein>
    <submittedName>
        <fullName evidence="2">GNAT family N-acetyltransferase</fullName>
    </submittedName>
</protein>
<dbReference type="Proteomes" id="UP001596527">
    <property type="component" value="Unassembled WGS sequence"/>
</dbReference>
<dbReference type="RefSeq" id="WP_380972425.1">
    <property type="nucleotide sequence ID" value="NZ_JBHTEF010000001.1"/>
</dbReference>
<accession>A0ABW2SLB5</accession>
<evidence type="ECO:0000313" key="3">
    <source>
        <dbReference type="Proteomes" id="UP001596527"/>
    </source>
</evidence>
<feature type="domain" description="N-acetyltransferase" evidence="1">
    <location>
        <begin position="1"/>
        <end position="102"/>
    </location>
</feature>
<name>A0ABW2SLB5_9ACTO</name>
<organism evidence="2 3">
    <name type="scientific">Schaalia naturae</name>
    <dbReference type="NCBI Taxonomy" id="635203"/>
    <lineage>
        <taxon>Bacteria</taxon>
        <taxon>Bacillati</taxon>
        <taxon>Actinomycetota</taxon>
        <taxon>Actinomycetes</taxon>
        <taxon>Actinomycetales</taxon>
        <taxon>Actinomycetaceae</taxon>
        <taxon>Schaalia</taxon>
    </lineage>
</organism>
<keyword evidence="3" id="KW-1185">Reference proteome</keyword>
<gene>
    <name evidence="2" type="ORF">ACFQWG_04225</name>
</gene>
<dbReference type="Pfam" id="PF13508">
    <property type="entry name" value="Acetyltransf_7"/>
    <property type="match status" value="1"/>
</dbReference>
<sequence>MRVRERRPSDLGVIVGWVSNPTEVRRWAGDSLTFPTDAAQLRAHAKALGHCAWVIERDERTSRPVGRFELSGSGGRARLMRVIVDPEQRGQGLGRALLEAAV</sequence>
<dbReference type="InterPro" id="IPR000182">
    <property type="entry name" value="GNAT_dom"/>
</dbReference>
<evidence type="ECO:0000313" key="2">
    <source>
        <dbReference type="EMBL" id="MFC7580428.1"/>
    </source>
</evidence>
<proteinExistence type="predicted"/>
<dbReference type="SUPFAM" id="SSF55729">
    <property type="entry name" value="Acyl-CoA N-acyltransferases (Nat)"/>
    <property type="match status" value="1"/>
</dbReference>
<comment type="caution">
    <text evidence="2">The sequence shown here is derived from an EMBL/GenBank/DDBJ whole genome shotgun (WGS) entry which is preliminary data.</text>
</comment>
<dbReference type="PROSITE" id="PS51186">
    <property type="entry name" value="GNAT"/>
    <property type="match status" value="1"/>
</dbReference>
<dbReference type="CDD" id="cd04301">
    <property type="entry name" value="NAT_SF"/>
    <property type="match status" value="1"/>
</dbReference>
<dbReference type="Gene3D" id="3.40.630.30">
    <property type="match status" value="1"/>
</dbReference>
<dbReference type="EMBL" id="JBHTEF010000001">
    <property type="protein sequence ID" value="MFC7580428.1"/>
    <property type="molecule type" value="Genomic_DNA"/>
</dbReference>